<evidence type="ECO:0000313" key="11">
    <source>
        <dbReference type="Proteomes" id="UP001220324"/>
    </source>
</evidence>
<keyword evidence="11" id="KW-1185">Reference proteome</keyword>
<dbReference type="GO" id="GO:0005506">
    <property type="term" value="F:iron ion binding"/>
    <property type="evidence" value="ECO:0007669"/>
    <property type="project" value="InterPro"/>
</dbReference>
<dbReference type="Pfam" id="PF00067">
    <property type="entry name" value="p450"/>
    <property type="match status" value="1"/>
</dbReference>
<evidence type="ECO:0000256" key="8">
    <source>
        <dbReference type="PIRSR" id="PIRSR602401-1"/>
    </source>
</evidence>
<evidence type="ECO:0000256" key="9">
    <source>
        <dbReference type="RuleBase" id="RU000461"/>
    </source>
</evidence>
<dbReference type="GO" id="GO:0004497">
    <property type="term" value="F:monooxygenase activity"/>
    <property type="evidence" value="ECO:0007669"/>
    <property type="project" value="UniProtKB-KW"/>
</dbReference>
<keyword evidence="6 8" id="KW-0408">Iron</keyword>
<evidence type="ECO:0000256" key="7">
    <source>
        <dbReference type="ARBA" id="ARBA00023033"/>
    </source>
</evidence>
<dbReference type="PRINTS" id="PR00385">
    <property type="entry name" value="P450"/>
</dbReference>
<dbReference type="InterPro" id="IPR002401">
    <property type="entry name" value="Cyt_P450_E_grp-I"/>
</dbReference>
<dbReference type="GO" id="GO:0043386">
    <property type="term" value="P:mycotoxin biosynthetic process"/>
    <property type="evidence" value="ECO:0007669"/>
    <property type="project" value="UniProtKB-ARBA"/>
</dbReference>
<dbReference type="InterPro" id="IPR017972">
    <property type="entry name" value="Cyt_P450_CS"/>
</dbReference>
<feature type="binding site" description="axial binding residue" evidence="8">
    <location>
        <position position="463"/>
    </location>
    <ligand>
        <name>heme</name>
        <dbReference type="ChEBI" id="CHEBI:30413"/>
    </ligand>
    <ligandPart>
        <name>Fe</name>
        <dbReference type="ChEBI" id="CHEBI:18248"/>
    </ligandPart>
</feature>
<evidence type="ECO:0000256" key="6">
    <source>
        <dbReference type="ARBA" id="ARBA00023004"/>
    </source>
</evidence>
<dbReference type="InterPro" id="IPR036396">
    <property type="entry name" value="Cyt_P450_sf"/>
</dbReference>
<dbReference type="Gene3D" id="1.10.630.10">
    <property type="entry name" value="Cytochrome P450"/>
    <property type="match status" value="1"/>
</dbReference>
<evidence type="ECO:0000256" key="5">
    <source>
        <dbReference type="ARBA" id="ARBA00023002"/>
    </source>
</evidence>
<dbReference type="InterPro" id="IPR001128">
    <property type="entry name" value="Cyt_P450"/>
</dbReference>
<proteinExistence type="inferred from homology"/>
<comment type="caution">
    <text evidence="10">The sequence shown here is derived from an EMBL/GenBank/DDBJ whole genome shotgun (WGS) entry which is preliminary data.</text>
</comment>
<dbReference type="Proteomes" id="UP001220324">
    <property type="component" value="Unassembled WGS sequence"/>
</dbReference>
<keyword evidence="7 9" id="KW-0503">Monooxygenase</keyword>
<evidence type="ECO:0000313" key="10">
    <source>
        <dbReference type="EMBL" id="KAJ5538606.1"/>
    </source>
</evidence>
<dbReference type="PANTHER" id="PTHR24305">
    <property type="entry name" value="CYTOCHROME P450"/>
    <property type="match status" value="1"/>
</dbReference>
<dbReference type="SUPFAM" id="SSF48264">
    <property type="entry name" value="Cytochrome P450"/>
    <property type="match status" value="1"/>
</dbReference>
<gene>
    <name evidence="10" type="ORF">N7494_008085</name>
</gene>
<evidence type="ECO:0000256" key="1">
    <source>
        <dbReference type="ARBA" id="ARBA00001971"/>
    </source>
</evidence>
<dbReference type="PROSITE" id="PS00086">
    <property type="entry name" value="CYTOCHROME_P450"/>
    <property type="match status" value="1"/>
</dbReference>
<evidence type="ECO:0000256" key="3">
    <source>
        <dbReference type="ARBA" id="ARBA00022617"/>
    </source>
</evidence>
<evidence type="ECO:0000256" key="2">
    <source>
        <dbReference type="ARBA" id="ARBA00010617"/>
    </source>
</evidence>
<reference evidence="10 11" key="1">
    <citation type="journal article" date="2023" name="IMA Fungus">
        <title>Comparative genomic study of the Penicillium genus elucidates a diverse pangenome and 15 lateral gene transfer events.</title>
        <authorList>
            <person name="Petersen C."/>
            <person name="Sorensen T."/>
            <person name="Nielsen M.R."/>
            <person name="Sondergaard T.E."/>
            <person name="Sorensen J.L."/>
            <person name="Fitzpatrick D.A."/>
            <person name="Frisvad J.C."/>
            <person name="Nielsen K.L."/>
        </authorList>
    </citation>
    <scope>NUCLEOTIDE SEQUENCE [LARGE SCALE GENOMIC DNA]</scope>
    <source>
        <strain evidence="10 11">IBT 35679</strain>
    </source>
</reference>
<dbReference type="AlphaFoldDB" id="A0AAD6CTR4"/>
<dbReference type="EMBL" id="JAQIZZ010000006">
    <property type="protein sequence ID" value="KAJ5538606.1"/>
    <property type="molecule type" value="Genomic_DNA"/>
</dbReference>
<organism evidence="10 11">
    <name type="scientific">Penicillium frequentans</name>
    <dbReference type="NCBI Taxonomy" id="3151616"/>
    <lineage>
        <taxon>Eukaryota</taxon>
        <taxon>Fungi</taxon>
        <taxon>Dikarya</taxon>
        <taxon>Ascomycota</taxon>
        <taxon>Pezizomycotina</taxon>
        <taxon>Eurotiomycetes</taxon>
        <taxon>Eurotiomycetidae</taxon>
        <taxon>Eurotiales</taxon>
        <taxon>Aspergillaceae</taxon>
        <taxon>Penicillium</taxon>
    </lineage>
</organism>
<sequence length="524" mass="58855">MLENAVQAVINTTSFGGLVLSLICVVTTSYVIYQVWFHPLAAYPGPFFAKLTDLYSVMHALRGDRHEDLYQLHQRHGRIVRIGPNRVTILDAEALEHIYGHQANVKKSQWYHSFYSVSIFNVIDRNEHARKRRVMSQAFSTEAVRAMEPHILSAIRDWCLAIGDKHPSQNTKQKDGWSRPKDMVHWSACLIFDALGEICFGKTFNTSLSDENTFFFPLMALSVRVLNICGQMPILRRLGFDSYLRYGTAANRDRQIAFSRQQLATRLKANPTQRRDIVYYLQLARDPDTGEGYSVRELIGEVTLLLGAGADTANTALAGTWYFLGQHDNIRNRLTSLVRSTFPTLESIVSGPVLSSGKMSYLRAVIEESMRLCPPIPMDLPREVLPGGLRVLDWELPGGTVVGVPTYALHHSPDHFDRPFEYDPSRWLLRGSDAAVGTEGVSTDVMTRQRAAFVPFSIGPRACIGRSVAMAELEIGVARALWLYDVRLSPGSENLGVGKNGEYKMKDNFIVGKEGPVMEFRARE</sequence>
<evidence type="ECO:0000256" key="4">
    <source>
        <dbReference type="ARBA" id="ARBA00022723"/>
    </source>
</evidence>
<accession>A0AAD6CTR4</accession>
<keyword evidence="5 9" id="KW-0560">Oxidoreductase</keyword>
<dbReference type="PANTHER" id="PTHR24305:SF237">
    <property type="entry name" value="CYTOCHROME P450 MONOOXYGENASE ATNE-RELATED"/>
    <property type="match status" value="1"/>
</dbReference>
<keyword evidence="3 8" id="KW-0349">Heme</keyword>
<protein>
    <submittedName>
        <fullName evidence="10">Benzoate 4-monooxygenase cytochrome P450</fullName>
    </submittedName>
</protein>
<name>A0AAD6CTR4_9EURO</name>
<dbReference type="GO" id="GO:0016705">
    <property type="term" value="F:oxidoreductase activity, acting on paired donors, with incorporation or reduction of molecular oxygen"/>
    <property type="evidence" value="ECO:0007669"/>
    <property type="project" value="InterPro"/>
</dbReference>
<comment type="cofactor">
    <cofactor evidence="1 8">
        <name>heme</name>
        <dbReference type="ChEBI" id="CHEBI:30413"/>
    </cofactor>
</comment>
<dbReference type="PRINTS" id="PR00463">
    <property type="entry name" value="EP450I"/>
</dbReference>
<dbReference type="InterPro" id="IPR050121">
    <property type="entry name" value="Cytochrome_P450_monoxygenase"/>
</dbReference>
<comment type="similarity">
    <text evidence="2 9">Belongs to the cytochrome P450 family.</text>
</comment>
<dbReference type="GO" id="GO:0020037">
    <property type="term" value="F:heme binding"/>
    <property type="evidence" value="ECO:0007669"/>
    <property type="project" value="InterPro"/>
</dbReference>
<dbReference type="CDD" id="cd11061">
    <property type="entry name" value="CYP67-like"/>
    <property type="match status" value="1"/>
</dbReference>
<keyword evidence="4 8" id="KW-0479">Metal-binding</keyword>